<dbReference type="PANTHER" id="PTHR30246:SF1">
    <property type="entry name" value="2-DEHYDRO-3-DEOXY-6-PHOSPHOGALACTONATE ALDOLASE-RELATED"/>
    <property type="match status" value="1"/>
</dbReference>
<evidence type="ECO:0000256" key="2">
    <source>
        <dbReference type="ARBA" id="ARBA00006906"/>
    </source>
</evidence>
<comment type="similarity">
    <text evidence="2">Belongs to the KHG/KDPG aldolase family.</text>
</comment>
<dbReference type="CDD" id="cd00452">
    <property type="entry name" value="KDPG_aldolase"/>
    <property type="match status" value="1"/>
</dbReference>
<comment type="subunit">
    <text evidence="3">Homotrimer.</text>
</comment>
<proteinExistence type="inferred from homology"/>
<evidence type="ECO:0000256" key="5">
    <source>
        <dbReference type="ARBA" id="ARBA00023277"/>
    </source>
</evidence>
<dbReference type="GO" id="GO:0016829">
    <property type="term" value="F:lyase activity"/>
    <property type="evidence" value="ECO:0007669"/>
    <property type="project" value="UniProtKB-KW"/>
</dbReference>
<sequence>MPTPDPILAEAFARRIVPVVVINDDSNALPLADALIAGDLPVAEVTLRTPAALASIAAMSTRADLLVGAGTVLNVAQATAAMDAGARFLVSPGLSRDVVAAARERGVPVIPGAVTPTEIMAALDMGLGLLKFFPAGIYGGVAALKALGSVFGGVSFVPTGGVSPGNLAEFLAVPSVAAVGGSWMVPASAVDAGDFDTITQLCATAVAQAANN</sequence>
<keyword evidence="4" id="KW-0456">Lyase</keyword>
<gene>
    <name evidence="6" type="ORF">BW730_03695</name>
</gene>
<dbReference type="InterPro" id="IPR013785">
    <property type="entry name" value="Aldolase_TIM"/>
</dbReference>
<dbReference type="Gene3D" id="3.20.20.70">
    <property type="entry name" value="Aldolase class I"/>
    <property type="match status" value="1"/>
</dbReference>
<evidence type="ECO:0000256" key="1">
    <source>
        <dbReference type="ARBA" id="ARBA00004761"/>
    </source>
</evidence>
<dbReference type="InterPro" id="IPR000887">
    <property type="entry name" value="Aldlse_KDPG_KHG"/>
</dbReference>
<dbReference type="OrthoDB" id="9805177at2"/>
<dbReference type="SUPFAM" id="SSF51569">
    <property type="entry name" value="Aldolase"/>
    <property type="match status" value="1"/>
</dbReference>
<protein>
    <submittedName>
        <fullName evidence="6">Keto-deoxy-phosphogluconate aldolase</fullName>
    </submittedName>
</protein>
<evidence type="ECO:0000256" key="4">
    <source>
        <dbReference type="ARBA" id="ARBA00023239"/>
    </source>
</evidence>
<reference evidence="7" key="1">
    <citation type="submission" date="2017-02" db="EMBL/GenBank/DDBJ databases">
        <title>Tessaracoccus aquaemaris sp. nov., isolated from the intestine of a Korean rockfish, Sebastes schlegelii, in a marine aquaculture pond.</title>
        <authorList>
            <person name="Tak E.J."/>
            <person name="Bae J.-W."/>
        </authorList>
    </citation>
    <scope>NUCLEOTIDE SEQUENCE [LARGE SCALE GENOMIC DNA]</scope>
    <source>
        <strain evidence="7">NSG39</strain>
    </source>
</reference>
<dbReference type="InterPro" id="IPR031338">
    <property type="entry name" value="KDPG/KHG_AS_2"/>
</dbReference>
<evidence type="ECO:0000256" key="3">
    <source>
        <dbReference type="ARBA" id="ARBA00011233"/>
    </source>
</evidence>
<evidence type="ECO:0000313" key="7">
    <source>
        <dbReference type="Proteomes" id="UP000188145"/>
    </source>
</evidence>
<dbReference type="RefSeq" id="WP_077685071.1">
    <property type="nucleotide sequence ID" value="NZ_CP019606.1"/>
</dbReference>
<evidence type="ECO:0000313" key="6">
    <source>
        <dbReference type="EMBL" id="AQP46763.1"/>
    </source>
</evidence>
<dbReference type="STRING" id="1332264.BW730_03695"/>
<dbReference type="PROSITE" id="PS00160">
    <property type="entry name" value="ALDOLASE_KDPG_KHG_2"/>
    <property type="match status" value="1"/>
</dbReference>
<organism evidence="6 7">
    <name type="scientific">Tessaracoccus aquimaris</name>
    <dbReference type="NCBI Taxonomy" id="1332264"/>
    <lineage>
        <taxon>Bacteria</taxon>
        <taxon>Bacillati</taxon>
        <taxon>Actinomycetota</taxon>
        <taxon>Actinomycetes</taxon>
        <taxon>Propionibacteriales</taxon>
        <taxon>Propionibacteriaceae</taxon>
        <taxon>Tessaracoccus</taxon>
    </lineage>
</organism>
<dbReference type="Proteomes" id="UP000188145">
    <property type="component" value="Chromosome"/>
</dbReference>
<accession>A0A1Q2CKX4</accession>
<dbReference type="PANTHER" id="PTHR30246">
    <property type="entry name" value="2-KETO-3-DEOXY-6-PHOSPHOGLUCONATE ALDOLASE"/>
    <property type="match status" value="1"/>
</dbReference>
<dbReference type="NCBIfam" id="TIGR01182">
    <property type="entry name" value="eda"/>
    <property type="match status" value="1"/>
</dbReference>
<dbReference type="AlphaFoldDB" id="A0A1Q2CKX4"/>
<keyword evidence="5" id="KW-0119">Carbohydrate metabolism</keyword>
<dbReference type="Pfam" id="PF01081">
    <property type="entry name" value="Aldolase"/>
    <property type="match status" value="1"/>
</dbReference>
<name>A0A1Q2CKX4_9ACTN</name>
<dbReference type="NCBIfam" id="NF004325">
    <property type="entry name" value="PRK05718.1"/>
    <property type="match status" value="1"/>
</dbReference>
<dbReference type="KEGG" id="tes:BW730_03695"/>
<dbReference type="EMBL" id="CP019606">
    <property type="protein sequence ID" value="AQP46763.1"/>
    <property type="molecule type" value="Genomic_DNA"/>
</dbReference>
<comment type="pathway">
    <text evidence="1">Carbohydrate acid metabolism.</text>
</comment>
<keyword evidence="7" id="KW-1185">Reference proteome</keyword>